<dbReference type="Proteomes" id="UP001066276">
    <property type="component" value="Chromosome 3_1"/>
</dbReference>
<feature type="compositionally biased region" description="Basic and acidic residues" evidence="1">
    <location>
        <begin position="25"/>
        <end position="36"/>
    </location>
</feature>
<evidence type="ECO:0000256" key="1">
    <source>
        <dbReference type="SAM" id="MobiDB-lite"/>
    </source>
</evidence>
<feature type="region of interest" description="Disordered" evidence="1">
    <location>
        <begin position="588"/>
        <end position="648"/>
    </location>
</feature>
<feature type="compositionally biased region" description="Basic and acidic residues" evidence="1">
    <location>
        <begin position="202"/>
        <end position="213"/>
    </location>
</feature>
<feature type="compositionally biased region" description="Low complexity" evidence="1">
    <location>
        <begin position="73"/>
        <end position="83"/>
    </location>
</feature>
<proteinExistence type="predicted"/>
<feature type="compositionally biased region" description="Polar residues" evidence="1">
    <location>
        <begin position="633"/>
        <end position="648"/>
    </location>
</feature>
<keyword evidence="3" id="KW-1185">Reference proteome</keyword>
<name>A0AAV7UE73_PLEWA</name>
<comment type="caution">
    <text evidence="2">The sequence shown here is derived from an EMBL/GenBank/DDBJ whole genome shotgun (WGS) entry which is preliminary data.</text>
</comment>
<accession>A0AAV7UE73</accession>
<feature type="compositionally biased region" description="Polar residues" evidence="1">
    <location>
        <begin position="177"/>
        <end position="186"/>
    </location>
</feature>
<sequence>MQRLAWQPRESKVADCPNGNNYSGRVERAGSPRERSSYQVIHGPQRGPPLQTRGPGPGVRAPAHRCRSPPPSSGSRARAQRAGNPSAAPGAVAMMQEASRLNGPASEVQAPLNASAAPGTAADFLAPGVERAGPSRERSSHQIIHGPRRGPPLPTRGPGSGVQAPTHRCRSPPPSSGSRVKSQRAGNPSAAPGAVAMMQEASRLDGSSERDPSSAELVGRSQDRNFLAPGAPRSGLSEAVTTPQKEHAASRTVDGTRLHTYTSLKQVNFLFSTCRYKSLVRRNQDVSPSESRSGVQKRSYNAISARLSSTFSMVKENVPGDPLHNTELSSKKSESVVEKHTCQSATLSTHFEFLDSPGAKSLNLSTKTAVDLKLHLQHERSLVEEYDSAAWISECNTKEASNVSEEPLSSETSGSDDESALSGQSHVNINEEVCKDCRDRYCKTLKDPSASIKEPDVVDPNHWSCNYWMMRNGVRKKSVNLKKRDFLTLLKYLQAQAQLSNLKSTTRPGRCSRPHAFLQRNLKSCRRSRRNSSSMKSKGWEIGREKCRRDVFKLNTGKKLNRSTELGKEKKKQLFVYKVDTDHVTKDNIKRSQTGDDDGTVTMAKKKQTSSDQGTENEMFAQRSSKSRMHDTVSGSQPKLKNLTNTERGNSMEDSLLDLSSDSLFSIAVEDSEEEGSELHSDGDSSLFGLVGGGSFREMLAKMTTRPSGKVVREYSVI</sequence>
<feature type="compositionally biased region" description="Polar residues" evidence="1">
    <location>
        <begin position="402"/>
        <end position="413"/>
    </location>
</feature>
<feature type="region of interest" description="Disordered" evidence="1">
    <location>
        <begin position="1"/>
        <end position="252"/>
    </location>
</feature>
<protein>
    <submittedName>
        <fullName evidence="2">Uncharacterized protein</fullName>
    </submittedName>
</protein>
<dbReference type="AlphaFoldDB" id="A0AAV7UE73"/>
<feature type="region of interest" description="Disordered" evidence="1">
    <location>
        <begin position="402"/>
        <end position="423"/>
    </location>
</feature>
<gene>
    <name evidence="2" type="ORF">NDU88_004175</name>
</gene>
<dbReference type="EMBL" id="JANPWB010000005">
    <property type="protein sequence ID" value="KAJ1187399.1"/>
    <property type="molecule type" value="Genomic_DNA"/>
</dbReference>
<evidence type="ECO:0000313" key="3">
    <source>
        <dbReference type="Proteomes" id="UP001066276"/>
    </source>
</evidence>
<evidence type="ECO:0000313" key="2">
    <source>
        <dbReference type="EMBL" id="KAJ1187399.1"/>
    </source>
</evidence>
<reference evidence="2" key="1">
    <citation type="journal article" date="2022" name="bioRxiv">
        <title>Sequencing and chromosome-scale assembly of the giantPleurodeles waltlgenome.</title>
        <authorList>
            <person name="Brown T."/>
            <person name="Elewa A."/>
            <person name="Iarovenko S."/>
            <person name="Subramanian E."/>
            <person name="Araus A.J."/>
            <person name="Petzold A."/>
            <person name="Susuki M."/>
            <person name="Suzuki K.-i.T."/>
            <person name="Hayashi T."/>
            <person name="Toyoda A."/>
            <person name="Oliveira C."/>
            <person name="Osipova E."/>
            <person name="Leigh N.D."/>
            <person name="Simon A."/>
            <person name="Yun M.H."/>
        </authorList>
    </citation>
    <scope>NUCLEOTIDE SEQUENCE</scope>
    <source>
        <strain evidence="2">20211129_DDA</strain>
        <tissue evidence="2">Liver</tissue>
    </source>
</reference>
<organism evidence="2 3">
    <name type="scientific">Pleurodeles waltl</name>
    <name type="common">Iberian ribbed newt</name>
    <dbReference type="NCBI Taxonomy" id="8319"/>
    <lineage>
        <taxon>Eukaryota</taxon>
        <taxon>Metazoa</taxon>
        <taxon>Chordata</taxon>
        <taxon>Craniata</taxon>
        <taxon>Vertebrata</taxon>
        <taxon>Euteleostomi</taxon>
        <taxon>Amphibia</taxon>
        <taxon>Batrachia</taxon>
        <taxon>Caudata</taxon>
        <taxon>Salamandroidea</taxon>
        <taxon>Salamandridae</taxon>
        <taxon>Pleurodelinae</taxon>
        <taxon>Pleurodeles</taxon>
    </lineage>
</organism>